<accession>A0A128A4N9</accession>
<dbReference type="EMBL" id="LN890280">
    <property type="protein sequence ID" value="CUR52308.1"/>
    <property type="molecule type" value="Genomic_DNA"/>
</dbReference>
<reference evidence="2" key="1">
    <citation type="submission" date="2015-10" db="EMBL/GenBank/DDBJ databases">
        <authorList>
            <person name="Lehtovirta-Morley L.E."/>
            <person name="Vieille C."/>
        </authorList>
    </citation>
    <scope>NUCLEOTIDE SEQUENCE [LARGE SCALE GENOMIC DNA]</scope>
</reference>
<proteinExistence type="predicted"/>
<protein>
    <submittedName>
        <fullName evidence="1">Uncharacterized protein</fullName>
    </submittedName>
</protein>
<dbReference type="Proteomes" id="UP000196239">
    <property type="component" value="Chromosome 1"/>
</dbReference>
<dbReference type="KEGG" id="ndv:NDEV_1543"/>
<evidence type="ECO:0000313" key="2">
    <source>
        <dbReference type="Proteomes" id="UP000196239"/>
    </source>
</evidence>
<gene>
    <name evidence="1" type="ORF">NDEV_1543</name>
</gene>
<dbReference type="AlphaFoldDB" id="A0A128A4N9"/>
<evidence type="ECO:0000313" key="1">
    <source>
        <dbReference type="EMBL" id="CUR52308.1"/>
    </source>
</evidence>
<organism evidence="1 2">
    <name type="scientific">Nitrosotalea devaniterrae</name>
    <dbReference type="NCBI Taxonomy" id="1078905"/>
    <lineage>
        <taxon>Archaea</taxon>
        <taxon>Nitrososphaerota</taxon>
        <taxon>Nitrososphaeria</taxon>
        <taxon>Nitrosotaleales</taxon>
        <taxon>Nitrosotaleaceae</taxon>
        <taxon>Nitrosotalea</taxon>
    </lineage>
</organism>
<keyword evidence="2" id="KW-1185">Reference proteome</keyword>
<sequence length="93" mass="10371">MFHSPGLQRWSPHTLLPNNLYVLTLSPKSDLGVNAFATGSNNMTDITPNSVAANTGFMSTCNYFQTLNQLLMKTAQLFYLTTNSISEIILYYT</sequence>
<name>A0A128A4N9_9ARCH</name>